<feature type="domain" description="VOC" evidence="1">
    <location>
        <begin position="2"/>
        <end position="123"/>
    </location>
</feature>
<reference evidence="2 3" key="1">
    <citation type="submission" date="2017-03" db="EMBL/GenBank/DDBJ databases">
        <authorList>
            <person name="Afonso C.L."/>
            <person name="Miller P.J."/>
            <person name="Scott M.A."/>
            <person name="Spackman E."/>
            <person name="Goraichik I."/>
            <person name="Dimitrov K.M."/>
            <person name="Suarez D.L."/>
            <person name="Swayne D.E."/>
        </authorList>
    </citation>
    <scope>NUCLEOTIDE SEQUENCE [LARGE SCALE GENOMIC DNA]</scope>
    <source>
        <strain evidence="2 3">CECT 7450</strain>
    </source>
</reference>
<keyword evidence="3" id="KW-1185">Reference proteome</keyword>
<evidence type="ECO:0000313" key="2">
    <source>
        <dbReference type="EMBL" id="SLN46413.1"/>
    </source>
</evidence>
<dbReference type="InterPro" id="IPR004360">
    <property type="entry name" value="Glyas_Fos-R_dOase_dom"/>
</dbReference>
<dbReference type="InterPro" id="IPR037523">
    <property type="entry name" value="VOC_core"/>
</dbReference>
<dbReference type="EMBL" id="FWFX01000006">
    <property type="protein sequence ID" value="SLN46413.1"/>
    <property type="molecule type" value="Genomic_DNA"/>
</dbReference>
<proteinExistence type="predicted"/>
<gene>
    <name evidence="2" type="ORF">ROA7450_02279</name>
</gene>
<protein>
    <recommendedName>
        <fullName evidence="1">VOC domain-containing protein</fullName>
    </recommendedName>
</protein>
<dbReference type="CDD" id="cd06587">
    <property type="entry name" value="VOC"/>
    <property type="match status" value="1"/>
</dbReference>
<dbReference type="PROSITE" id="PS51819">
    <property type="entry name" value="VOC"/>
    <property type="match status" value="1"/>
</dbReference>
<sequence>MKLEHLNVTVTAPQEIAAILCDLFDWHVRWEGTAKDNGYTVHVGDEDSYLALYKPGKPLTPMGNTYEQIAGLNHVGVVVDDIKVVERKVEAAGYTPHSHGDYEPGLRFYFDGPDGIEFEVVSYNQAA</sequence>
<dbReference type="AlphaFoldDB" id="A0A1X6ZBL1"/>
<dbReference type="Proteomes" id="UP000193061">
    <property type="component" value="Unassembled WGS sequence"/>
</dbReference>
<dbReference type="Pfam" id="PF00903">
    <property type="entry name" value="Glyoxalase"/>
    <property type="match status" value="1"/>
</dbReference>
<dbReference type="Gene3D" id="3.10.180.10">
    <property type="entry name" value="2,3-Dihydroxybiphenyl 1,2-Dioxygenase, domain 1"/>
    <property type="match status" value="1"/>
</dbReference>
<dbReference type="RefSeq" id="WP_085805793.1">
    <property type="nucleotide sequence ID" value="NZ_FWFX01000006.1"/>
</dbReference>
<organism evidence="2 3">
    <name type="scientific">Roseovarius albus</name>
    <dbReference type="NCBI Taxonomy" id="1247867"/>
    <lineage>
        <taxon>Bacteria</taxon>
        <taxon>Pseudomonadati</taxon>
        <taxon>Pseudomonadota</taxon>
        <taxon>Alphaproteobacteria</taxon>
        <taxon>Rhodobacterales</taxon>
        <taxon>Roseobacteraceae</taxon>
        <taxon>Roseovarius</taxon>
    </lineage>
</organism>
<dbReference type="SUPFAM" id="SSF54593">
    <property type="entry name" value="Glyoxalase/Bleomycin resistance protein/Dihydroxybiphenyl dioxygenase"/>
    <property type="match status" value="1"/>
</dbReference>
<evidence type="ECO:0000259" key="1">
    <source>
        <dbReference type="PROSITE" id="PS51819"/>
    </source>
</evidence>
<dbReference type="InterPro" id="IPR029068">
    <property type="entry name" value="Glyas_Bleomycin-R_OHBP_Dase"/>
</dbReference>
<accession>A0A1X6ZBL1</accession>
<evidence type="ECO:0000313" key="3">
    <source>
        <dbReference type="Proteomes" id="UP000193061"/>
    </source>
</evidence>
<name>A0A1X6ZBL1_9RHOB</name>